<keyword evidence="8" id="KW-0539">Nucleus</keyword>
<feature type="region of interest" description="Disordered" evidence="9">
    <location>
        <begin position="65"/>
        <end position="85"/>
    </location>
</feature>
<dbReference type="GO" id="GO:0071051">
    <property type="term" value="P:poly(A)-dependent snoRNA 3'-end processing"/>
    <property type="evidence" value="ECO:0007669"/>
    <property type="project" value="TreeGrafter"/>
</dbReference>
<dbReference type="PANTHER" id="PTHR11953:SF2">
    <property type="entry name" value="EXOSOME COMPLEX COMPONENT MTR3"/>
    <property type="match status" value="1"/>
</dbReference>
<dbReference type="GO" id="GO:0000177">
    <property type="term" value="C:cytoplasmic exosome (RNase complex)"/>
    <property type="evidence" value="ECO:0007669"/>
    <property type="project" value="TreeGrafter"/>
</dbReference>
<dbReference type="InterPro" id="IPR036345">
    <property type="entry name" value="ExoRNase_PH_dom2_sf"/>
</dbReference>
<dbReference type="GO" id="GO:0071028">
    <property type="term" value="P:nuclear mRNA surveillance"/>
    <property type="evidence" value="ECO:0007669"/>
    <property type="project" value="TreeGrafter"/>
</dbReference>
<dbReference type="InterPro" id="IPR050080">
    <property type="entry name" value="RNase_PH"/>
</dbReference>
<dbReference type="Proteomes" id="UP000044602">
    <property type="component" value="Unassembled WGS sequence"/>
</dbReference>
<evidence type="ECO:0000256" key="3">
    <source>
        <dbReference type="ARBA" id="ARBA00006678"/>
    </source>
</evidence>
<dbReference type="EMBL" id="CVQH01020529">
    <property type="protein sequence ID" value="CRK27818.1"/>
    <property type="molecule type" value="Genomic_DNA"/>
</dbReference>
<evidence type="ECO:0000313" key="12">
    <source>
        <dbReference type="Proteomes" id="UP000044602"/>
    </source>
</evidence>
<dbReference type="PANTHER" id="PTHR11953">
    <property type="entry name" value="EXOSOME COMPLEX COMPONENT"/>
    <property type="match status" value="1"/>
</dbReference>
<evidence type="ECO:0000256" key="7">
    <source>
        <dbReference type="ARBA" id="ARBA00022884"/>
    </source>
</evidence>
<evidence type="ECO:0000256" key="2">
    <source>
        <dbReference type="ARBA" id="ARBA00004496"/>
    </source>
</evidence>
<dbReference type="SUPFAM" id="SSF54211">
    <property type="entry name" value="Ribosomal protein S5 domain 2-like"/>
    <property type="match status" value="1"/>
</dbReference>
<dbReference type="InterPro" id="IPR001247">
    <property type="entry name" value="ExoRNase_PH_dom1"/>
</dbReference>
<organism evidence="11 12">
    <name type="scientific">Verticillium longisporum</name>
    <name type="common">Verticillium dahliae var. longisporum</name>
    <dbReference type="NCBI Taxonomy" id="100787"/>
    <lineage>
        <taxon>Eukaryota</taxon>
        <taxon>Fungi</taxon>
        <taxon>Dikarya</taxon>
        <taxon>Ascomycota</taxon>
        <taxon>Pezizomycotina</taxon>
        <taxon>Sordariomycetes</taxon>
        <taxon>Hypocreomycetidae</taxon>
        <taxon>Glomerellales</taxon>
        <taxon>Plectosphaerellaceae</taxon>
        <taxon>Verticillium</taxon>
    </lineage>
</organism>
<dbReference type="InterPro" id="IPR027408">
    <property type="entry name" value="PNPase/RNase_PH_dom_sf"/>
</dbReference>
<dbReference type="Gene3D" id="3.30.230.70">
    <property type="entry name" value="GHMP Kinase, N-terminal domain"/>
    <property type="match status" value="1"/>
</dbReference>
<dbReference type="GO" id="GO:0016075">
    <property type="term" value="P:rRNA catabolic process"/>
    <property type="evidence" value="ECO:0007669"/>
    <property type="project" value="TreeGrafter"/>
</dbReference>
<reference evidence="11 12" key="1">
    <citation type="submission" date="2015-05" db="EMBL/GenBank/DDBJ databases">
        <authorList>
            <person name="Wang D.B."/>
            <person name="Wang M."/>
        </authorList>
    </citation>
    <scope>NUCLEOTIDE SEQUENCE [LARGE SCALE GENOMIC DNA]</scope>
    <source>
        <strain evidence="11">VL1</strain>
    </source>
</reference>
<sequence length="359" mass="38729">IPDTLHVDLAATDIDQVLNTPFRTVFSSICSGEKKLEARLKRRRLCPRTYLHVSPPQLSAISHRSSISMTDRRRINGPSGATHAPVYEDELGASRNSSRLRPANTMRNLFLKTGIAPAASGSAYAEIEAPAGVSDTHAGMKLICTVHGPRALPRSAPFSPYLVLSTHVKYAPFATRQRRGYLRDASERDLSVHLETALRGVVIGERWPKSGLDVTVTILEGDQERGLSQAQGHEDWDMMNVLGGCITVAAAAIADAGIDCVDMVTGGVAALIQSSGTQTPQIVLDPVCSEHDNLLAACCVAYMPSRDEITNLWIKGQLPPSDAATQTQLVRRAIQASKGNYKVLVDELGSFSQNHVEAA</sequence>
<keyword evidence="6" id="KW-0271">Exosome</keyword>
<dbReference type="GO" id="GO:0006364">
    <property type="term" value="P:rRNA processing"/>
    <property type="evidence" value="ECO:0007669"/>
    <property type="project" value="UniProtKB-KW"/>
</dbReference>
<evidence type="ECO:0000256" key="8">
    <source>
        <dbReference type="ARBA" id="ARBA00023242"/>
    </source>
</evidence>
<comment type="subcellular location">
    <subcellularLocation>
        <location evidence="2">Cytoplasm</location>
    </subcellularLocation>
    <subcellularLocation>
        <location evidence="1">Nucleus</location>
    </subcellularLocation>
</comment>
<dbReference type="AlphaFoldDB" id="A0A0G4M0K9"/>
<keyword evidence="4" id="KW-0963">Cytoplasm</keyword>
<evidence type="ECO:0000256" key="1">
    <source>
        <dbReference type="ARBA" id="ARBA00004123"/>
    </source>
</evidence>
<name>A0A0G4M0K9_VERLO</name>
<feature type="non-terminal residue" evidence="11">
    <location>
        <position position="1"/>
    </location>
</feature>
<dbReference type="GO" id="GO:0034475">
    <property type="term" value="P:U4 snRNA 3'-end processing"/>
    <property type="evidence" value="ECO:0007669"/>
    <property type="project" value="TreeGrafter"/>
</dbReference>
<keyword evidence="5" id="KW-0698">rRNA processing</keyword>
<gene>
    <name evidence="11" type="ORF">BN1708_004481</name>
</gene>
<evidence type="ECO:0000256" key="4">
    <source>
        <dbReference type="ARBA" id="ARBA00022490"/>
    </source>
</evidence>
<evidence type="ECO:0000259" key="10">
    <source>
        <dbReference type="Pfam" id="PF01138"/>
    </source>
</evidence>
<keyword evidence="7" id="KW-0694">RNA-binding</keyword>
<evidence type="ECO:0000256" key="5">
    <source>
        <dbReference type="ARBA" id="ARBA00022552"/>
    </source>
</evidence>
<evidence type="ECO:0000256" key="9">
    <source>
        <dbReference type="SAM" id="MobiDB-lite"/>
    </source>
</evidence>
<dbReference type="GO" id="GO:0003723">
    <property type="term" value="F:RNA binding"/>
    <property type="evidence" value="ECO:0007669"/>
    <property type="project" value="UniProtKB-KW"/>
</dbReference>
<feature type="domain" description="Exoribonuclease phosphorolytic" evidence="10">
    <location>
        <begin position="106"/>
        <end position="258"/>
    </location>
</feature>
<keyword evidence="12" id="KW-1185">Reference proteome</keyword>
<evidence type="ECO:0000256" key="6">
    <source>
        <dbReference type="ARBA" id="ARBA00022835"/>
    </source>
</evidence>
<dbReference type="GO" id="GO:0005730">
    <property type="term" value="C:nucleolus"/>
    <property type="evidence" value="ECO:0007669"/>
    <property type="project" value="TreeGrafter"/>
</dbReference>
<dbReference type="InterPro" id="IPR020568">
    <property type="entry name" value="Ribosomal_Su5_D2-typ_SF"/>
</dbReference>
<dbReference type="SUPFAM" id="SSF55666">
    <property type="entry name" value="Ribonuclease PH domain 2-like"/>
    <property type="match status" value="1"/>
</dbReference>
<accession>A0A0G4M0K9</accession>
<protein>
    <recommendedName>
        <fullName evidence="10">Exoribonuclease phosphorolytic domain-containing protein</fullName>
    </recommendedName>
</protein>
<evidence type="ECO:0000313" key="11">
    <source>
        <dbReference type="EMBL" id="CRK27818.1"/>
    </source>
</evidence>
<comment type="similarity">
    <text evidence="3">Belongs to the RNase PH family.</text>
</comment>
<dbReference type="STRING" id="100787.A0A0G4M0K9"/>
<proteinExistence type="inferred from homology"/>
<dbReference type="Pfam" id="PF01138">
    <property type="entry name" value="RNase_PH"/>
    <property type="match status" value="1"/>
</dbReference>
<dbReference type="GO" id="GO:0000176">
    <property type="term" value="C:nuclear exosome (RNase complex)"/>
    <property type="evidence" value="ECO:0007669"/>
    <property type="project" value="UniProtKB-ARBA"/>
</dbReference>